<dbReference type="AlphaFoldDB" id="A0ABD6F4S7"/>
<gene>
    <name evidence="1" type="ORF">AB6A40_011751</name>
</gene>
<dbReference type="EMBL" id="JBGFUD010027254">
    <property type="protein sequence ID" value="MFH4985042.1"/>
    <property type="molecule type" value="Genomic_DNA"/>
</dbReference>
<dbReference type="Proteomes" id="UP001608902">
    <property type="component" value="Unassembled WGS sequence"/>
</dbReference>
<proteinExistence type="predicted"/>
<evidence type="ECO:0000313" key="2">
    <source>
        <dbReference type="Proteomes" id="UP001608902"/>
    </source>
</evidence>
<dbReference type="SUPFAM" id="SSF54001">
    <property type="entry name" value="Cysteine proteinases"/>
    <property type="match status" value="1"/>
</dbReference>
<comment type="caution">
    <text evidence="1">The sequence shown here is derived from an EMBL/GenBank/DDBJ whole genome shotgun (WGS) entry which is preliminary data.</text>
</comment>
<name>A0ABD6F4S7_9BILA</name>
<dbReference type="InterPro" id="IPR038765">
    <property type="entry name" value="Papain-like_cys_pep_sf"/>
</dbReference>
<organism evidence="1 2">
    <name type="scientific">Gnathostoma spinigerum</name>
    <dbReference type="NCBI Taxonomy" id="75299"/>
    <lineage>
        <taxon>Eukaryota</taxon>
        <taxon>Metazoa</taxon>
        <taxon>Ecdysozoa</taxon>
        <taxon>Nematoda</taxon>
        <taxon>Chromadorea</taxon>
        <taxon>Rhabditida</taxon>
        <taxon>Spirurina</taxon>
        <taxon>Gnathostomatomorpha</taxon>
        <taxon>Gnathostomatoidea</taxon>
        <taxon>Gnathostomatidae</taxon>
        <taxon>Gnathostoma</taxon>
    </lineage>
</organism>
<protein>
    <submittedName>
        <fullName evidence="1">Uncharacterized protein</fullName>
    </submittedName>
</protein>
<sequence>MLAQHNRDTERRMKYFKGNGIPETRLTNVDMDIPDEFDARKKWPQCESIGAIQDQSLCGMFIKSISLCPSLVSLGSS</sequence>
<evidence type="ECO:0000313" key="1">
    <source>
        <dbReference type="EMBL" id="MFH4985042.1"/>
    </source>
</evidence>
<dbReference type="Gene3D" id="1.20.5.170">
    <property type="match status" value="1"/>
</dbReference>
<accession>A0ABD6F4S7</accession>
<reference evidence="1 2" key="1">
    <citation type="submission" date="2024-08" db="EMBL/GenBank/DDBJ databases">
        <title>Gnathostoma spinigerum genome.</title>
        <authorList>
            <person name="Gonzalez-Bertolin B."/>
            <person name="Monzon S."/>
            <person name="Zaballos A."/>
            <person name="Jimenez P."/>
            <person name="Dekumyoy P."/>
            <person name="Varona S."/>
            <person name="Cuesta I."/>
            <person name="Sumanam S."/>
            <person name="Adisakwattana P."/>
            <person name="Gasser R.B."/>
            <person name="Hernandez-Gonzalez A."/>
            <person name="Young N.D."/>
            <person name="Perteguer M.J."/>
        </authorList>
    </citation>
    <scope>NUCLEOTIDE SEQUENCE [LARGE SCALE GENOMIC DNA]</scope>
    <source>
        <strain evidence="1">AL3</strain>
        <tissue evidence="1">Liver</tissue>
    </source>
</reference>
<keyword evidence="2" id="KW-1185">Reference proteome</keyword>